<feature type="domain" description="Treble clef zinc finger" evidence="2">
    <location>
        <begin position="257"/>
        <end position="312"/>
    </location>
</feature>
<keyword evidence="4" id="KW-1185">Reference proteome</keyword>
<feature type="domain" description="Treble clef zinc finger" evidence="2">
    <location>
        <begin position="86"/>
        <end position="137"/>
    </location>
</feature>
<evidence type="ECO:0000256" key="1">
    <source>
        <dbReference type="SAM" id="MobiDB-lite"/>
    </source>
</evidence>
<dbReference type="AlphaFoldDB" id="A0A4R8WVN7"/>
<accession>A0A4R8WVN7</accession>
<dbReference type="RefSeq" id="WP_134565602.1">
    <property type="nucleotide sequence ID" value="NZ_SOFP01000020.1"/>
</dbReference>
<dbReference type="InterPro" id="IPR025487">
    <property type="entry name" value="DUF4379"/>
</dbReference>
<proteinExistence type="predicted"/>
<protein>
    <recommendedName>
        <fullName evidence="2">Treble clef zinc finger domain-containing protein</fullName>
    </recommendedName>
</protein>
<sequence length="425" mass="46633">MIVIGVNDLATLEPLVAGEWHPIKNGDLKPSMVTRRSGKKVWWLDSHGHEWLTVISSRTNGTGCPVCAGQMLLAGFNDLATRNPILAAQWHPTRNNYLPSTVAPGANKKAWWICSEGHEWLASINNRSNGNGCPVCKIPRGEEYAAAKRLRRAEGHPVKHRPFDPTRVSQGLVPGHNDMLTTKPELAAEFHPTRNFPMTPETVVAGAARKFWWICSLGHEWETTGNSRASMNTGCPTCAGQRILAGFNDLATTRPDIASEWHPTKNAGRTPETITVSNGTKAWWLGTCGHEWEAVIASRTGQGVGCSICSGHRVLAGFNDLVTQRPDVAASWHPTKNGAMHATHVSQYSNSIRWWQCELGHEWESTVNNRTHGQNCPSCSEGGGFKRALPGYVYFLEHPGFNAFKVGITNVGTKRLAQLCVINSL</sequence>
<evidence type="ECO:0000313" key="4">
    <source>
        <dbReference type="Proteomes" id="UP000298412"/>
    </source>
</evidence>
<reference evidence="3 4" key="1">
    <citation type="submission" date="2019-03" db="EMBL/GenBank/DDBJ databases">
        <title>Genomics of glacier-inhabiting Cryobacterium strains.</title>
        <authorList>
            <person name="Liu Q."/>
            <person name="Xin Y.-H."/>
        </authorList>
    </citation>
    <scope>NUCLEOTIDE SEQUENCE [LARGE SCALE GENOMIC DNA]</scope>
    <source>
        <strain evidence="3 4">MDT1-3</strain>
    </source>
</reference>
<feature type="domain" description="Treble clef zinc finger" evidence="2">
    <location>
        <begin position="186"/>
        <end position="240"/>
    </location>
</feature>
<dbReference type="PANTHER" id="PTHR37317:SF1">
    <property type="entry name" value="ZINC-RIBBON DOMAIN-CONTAINING PROTEIN-RELATED"/>
    <property type="match status" value="1"/>
</dbReference>
<feature type="domain" description="Treble clef zinc finger" evidence="2">
    <location>
        <begin position="329"/>
        <end position="381"/>
    </location>
</feature>
<gene>
    <name evidence="3" type="ORF">E3O19_04445</name>
</gene>
<dbReference type="OrthoDB" id="3196679at2"/>
<dbReference type="PANTHER" id="PTHR37317">
    <property type="entry name" value="BLR8090 PROTEIN"/>
    <property type="match status" value="1"/>
</dbReference>
<evidence type="ECO:0000313" key="3">
    <source>
        <dbReference type="EMBL" id="TFC18620.1"/>
    </source>
</evidence>
<dbReference type="EMBL" id="SOFP01000020">
    <property type="protein sequence ID" value="TFC18620.1"/>
    <property type="molecule type" value="Genomic_DNA"/>
</dbReference>
<evidence type="ECO:0000259" key="2">
    <source>
        <dbReference type="Pfam" id="PF14311"/>
    </source>
</evidence>
<organism evidence="3 4">
    <name type="scientific">Cryobacterium algoritolerans</name>
    <dbReference type="NCBI Taxonomy" id="1259184"/>
    <lineage>
        <taxon>Bacteria</taxon>
        <taxon>Bacillati</taxon>
        <taxon>Actinomycetota</taxon>
        <taxon>Actinomycetes</taxon>
        <taxon>Micrococcales</taxon>
        <taxon>Microbacteriaceae</taxon>
        <taxon>Cryobacterium</taxon>
    </lineage>
</organism>
<feature type="domain" description="Treble clef zinc finger" evidence="2">
    <location>
        <begin position="17"/>
        <end position="69"/>
    </location>
</feature>
<comment type="caution">
    <text evidence="3">The sequence shown here is derived from an EMBL/GenBank/DDBJ whole genome shotgun (WGS) entry which is preliminary data.</text>
</comment>
<feature type="region of interest" description="Disordered" evidence="1">
    <location>
        <begin position="155"/>
        <end position="176"/>
    </location>
</feature>
<name>A0A4R8WVN7_9MICO</name>
<dbReference type="Proteomes" id="UP000298412">
    <property type="component" value="Unassembled WGS sequence"/>
</dbReference>
<dbReference type="Pfam" id="PF14311">
    <property type="entry name" value="DUF4379"/>
    <property type="match status" value="5"/>
</dbReference>
<feature type="compositionally biased region" description="Basic and acidic residues" evidence="1">
    <location>
        <begin position="155"/>
        <end position="164"/>
    </location>
</feature>